<feature type="transmembrane region" description="Helical" evidence="1">
    <location>
        <begin position="7"/>
        <end position="26"/>
    </location>
</feature>
<keyword evidence="1" id="KW-1133">Transmembrane helix</keyword>
<feature type="transmembrane region" description="Helical" evidence="1">
    <location>
        <begin position="32"/>
        <end position="50"/>
    </location>
</feature>
<dbReference type="PANTHER" id="PTHR37309:SF1">
    <property type="entry name" value="SLR0284 PROTEIN"/>
    <property type="match status" value="1"/>
</dbReference>
<evidence type="ECO:0000313" key="3">
    <source>
        <dbReference type="Proteomes" id="UP000291289"/>
    </source>
</evidence>
<dbReference type="PANTHER" id="PTHR37309">
    <property type="entry name" value="SLR0284 PROTEIN"/>
    <property type="match status" value="1"/>
</dbReference>
<dbReference type="InterPro" id="IPR007165">
    <property type="entry name" value="Phage_holin_4_2"/>
</dbReference>
<accession>A0A4R0R1M3</accession>
<gene>
    <name evidence="2" type="ORF">EJ419_00170</name>
</gene>
<dbReference type="AlphaFoldDB" id="A0A4R0R1M3"/>
<organism evidence="2 3">
    <name type="scientific">Alloscardovia theropitheci</name>
    <dbReference type="NCBI Taxonomy" id="2496842"/>
    <lineage>
        <taxon>Bacteria</taxon>
        <taxon>Bacillati</taxon>
        <taxon>Actinomycetota</taxon>
        <taxon>Actinomycetes</taxon>
        <taxon>Bifidobacteriales</taxon>
        <taxon>Bifidobacteriaceae</taxon>
        <taxon>Alloscardovia</taxon>
    </lineage>
</organism>
<dbReference type="Proteomes" id="UP000291289">
    <property type="component" value="Unassembled WGS sequence"/>
</dbReference>
<name>A0A4R0R1M3_9BIFI</name>
<proteinExistence type="predicted"/>
<dbReference type="EMBL" id="RXLP01000001">
    <property type="protein sequence ID" value="TCD55056.1"/>
    <property type="molecule type" value="Genomic_DNA"/>
</dbReference>
<feature type="transmembrane region" description="Helical" evidence="1">
    <location>
        <begin position="57"/>
        <end position="81"/>
    </location>
</feature>
<feature type="transmembrane region" description="Helical" evidence="1">
    <location>
        <begin position="93"/>
        <end position="115"/>
    </location>
</feature>
<dbReference type="OrthoDB" id="9810847at2"/>
<dbReference type="Pfam" id="PF04020">
    <property type="entry name" value="Phage_holin_4_2"/>
    <property type="match status" value="1"/>
</dbReference>
<keyword evidence="1" id="KW-0812">Transmembrane</keyword>
<comment type="caution">
    <text evidence="2">The sequence shown here is derived from an EMBL/GenBank/DDBJ whole genome shotgun (WGS) entry which is preliminary data.</text>
</comment>
<reference evidence="2 3" key="1">
    <citation type="submission" date="2018-12" db="EMBL/GenBank/DDBJ databases">
        <title>Alloscrdovia theropitheci sp. nov: a novel taxon from the feces of the bleeding-herat monkey (Theropithecus geleda).</title>
        <authorList>
            <person name="Modesto M."/>
        </authorList>
    </citation>
    <scope>NUCLEOTIDE SEQUENCE [LARGE SCALE GENOMIC DNA]</scope>
    <source>
        <strain evidence="2 3">GLDI4/2</strain>
    </source>
</reference>
<keyword evidence="3" id="KW-1185">Reference proteome</keyword>
<evidence type="ECO:0000313" key="2">
    <source>
        <dbReference type="EMBL" id="TCD55056.1"/>
    </source>
</evidence>
<sequence>MKHFLMNWLILTIATGITAWLIPGISTIGDHAWVAYGSFALFMALINASIKPILHILAIPFTIFTFGIGALIINALCFELASNIATNVFGVGIIAHGLGWSILGAIVISIASSLLSGIAAD</sequence>
<protein>
    <submittedName>
        <fullName evidence="2">Phage holin family protein</fullName>
    </submittedName>
</protein>
<keyword evidence="1" id="KW-0472">Membrane</keyword>
<evidence type="ECO:0000256" key="1">
    <source>
        <dbReference type="SAM" id="Phobius"/>
    </source>
</evidence>